<gene>
    <name evidence="1" type="ORF">ACFPYN_09155</name>
</gene>
<sequence length="75" mass="8757">MAIRVKCRHCKTDMGHLSGQSALQHGRVKQMREEFAEEFITEDEEGTLTVTSICEHCEKSLRDNPNYYAIQKWIQ</sequence>
<dbReference type="RefSeq" id="WP_377733709.1">
    <property type="nucleotide sequence ID" value="NZ_JBHSRI010000011.1"/>
</dbReference>
<proteinExistence type="predicted"/>
<dbReference type="InterPro" id="IPR020115">
    <property type="entry name" value="Fin"/>
</dbReference>
<organism evidence="1 2">
    <name type="scientific">Paenisporosarcina macmurdoensis</name>
    <dbReference type="NCBI Taxonomy" id="212659"/>
    <lineage>
        <taxon>Bacteria</taxon>
        <taxon>Bacillati</taxon>
        <taxon>Bacillota</taxon>
        <taxon>Bacilli</taxon>
        <taxon>Bacillales</taxon>
        <taxon>Caryophanaceae</taxon>
        <taxon>Paenisporosarcina</taxon>
    </lineage>
</organism>
<evidence type="ECO:0000313" key="2">
    <source>
        <dbReference type="Proteomes" id="UP001596170"/>
    </source>
</evidence>
<dbReference type="Pfam" id="PF10955">
    <property type="entry name" value="Fin"/>
    <property type="match status" value="1"/>
</dbReference>
<keyword evidence="2" id="KW-1185">Reference proteome</keyword>
<evidence type="ECO:0000313" key="1">
    <source>
        <dbReference type="EMBL" id="MFC6039588.1"/>
    </source>
</evidence>
<dbReference type="Proteomes" id="UP001596170">
    <property type="component" value="Unassembled WGS sequence"/>
</dbReference>
<protein>
    <submittedName>
        <fullName evidence="1">Anti-sigma-F factor Fin</fullName>
    </submittedName>
</protein>
<comment type="caution">
    <text evidence="1">The sequence shown here is derived from an EMBL/GenBank/DDBJ whole genome shotgun (WGS) entry which is preliminary data.</text>
</comment>
<reference evidence="2" key="1">
    <citation type="journal article" date="2019" name="Int. J. Syst. Evol. Microbiol.">
        <title>The Global Catalogue of Microorganisms (GCM) 10K type strain sequencing project: providing services to taxonomists for standard genome sequencing and annotation.</title>
        <authorList>
            <consortium name="The Broad Institute Genomics Platform"/>
            <consortium name="The Broad Institute Genome Sequencing Center for Infectious Disease"/>
            <person name="Wu L."/>
            <person name="Ma J."/>
        </authorList>
    </citation>
    <scope>NUCLEOTIDE SEQUENCE [LARGE SCALE GENOMIC DNA]</scope>
    <source>
        <strain evidence="2">CCUG 54527</strain>
    </source>
</reference>
<name>A0ABW1L922_9BACL</name>
<dbReference type="EMBL" id="JBHSRI010000011">
    <property type="protein sequence ID" value="MFC6039588.1"/>
    <property type="molecule type" value="Genomic_DNA"/>
</dbReference>
<accession>A0ABW1L922</accession>